<protein>
    <submittedName>
        <fullName evidence="12">Deleted in malignant brain tumors 1 protein-like</fullName>
    </submittedName>
</protein>
<dbReference type="PROSITE" id="PS50287">
    <property type="entry name" value="SRCR_2"/>
    <property type="match status" value="2"/>
</dbReference>
<evidence type="ECO:0000256" key="8">
    <source>
        <dbReference type="ARBA" id="ARBA00023180"/>
    </source>
</evidence>
<evidence type="ECO:0000256" key="2">
    <source>
        <dbReference type="ARBA" id="ARBA00022692"/>
    </source>
</evidence>
<dbReference type="SUPFAM" id="SSF56487">
    <property type="entry name" value="SRCR-like"/>
    <property type="match status" value="2"/>
</dbReference>
<evidence type="ECO:0000256" key="10">
    <source>
        <dbReference type="SAM" id="Phobius"/>
    </source>
</evidence>
<evidence type="ECO:0000256" key="1">
    <source>
        <dbReference type="ARBA" id="ARBA00004167"/>
    </source>
</evidence>
<feature type="disulfide bond" evidence="9">
    <location>
        <begin position="235"/>
        <end position="245"/>
    </location>
</feature>
<keyword evidence="5 10" id="KW-1133">Transmembrane helix</keyword>
<evidence type="ECO:0000256" key="7">
    <source>
        <dbReference type="ARBA" id="ARBA00023157"/>
    </source>
</evidence>
<name>A0A9W7TIU7_TRIRA</name>
<dbReference type="AlphaFoldDB" id="A0A9W7TIU7"/>
<evidence type="ECO:0000256" key="6">
    <source>
        <dbReference type="ARBA" id="ARBA00023136"/>
    </source>
</evidence>
<dbReference type="PANTHER" id="PTHR48071">
    <property type="entry name" value="SRCR DOMAIN-CONTAINING PROTEIN"/>
    <property type="match status" value="1"/>
</dbReference>
<evidence type="ECO:0000256" key="5">
    <source>
        <dbReference type="ARBA" id="ARBA00022989"/>
    </source>
</evidence>
<comment type="subcellular location">
    <subcellularLocation>
        <location evidence="1">Membrane</location>
        <topology evidence="1">Single-pass membrane protein</topology>
    </subcellularLocation>
</comment>
<dbReference type="EMBL" id="JAFHDT010000018">
    <property type="protein sequence ID" value="KAI7796794.1"/>
    <property type="molecule type" value="Genomic_DNA"/>
</dbReference>
<keyword evidence="8" id="KW-0325">Glycoprotein</keyword>
<dbReference type="FunFam" id="3.10.250.10:FF:000006">
    <property type="entry name" value="neurotrypsin isoform X2"/>
    <property type="match status" value="1"/>
</dbReference>
<gene>
    <name evidence="12" type="ORF">IRJ41_006604</name>
</gene>
<sequence>MLVILKNRESSLQRYLISGARTKLVTMRFLISLCVLLLLLINVGWTQTTAAPNIDIRLVNGTNLCSGRVEVLHNAVWGTVCDDAWDLSDAAVVCRQLGCGAVIEAKSSGMKLTLKNCSASSWGTHNCGHHEDAGVICQFGWTQPTAAPSTATPVILNTSISGFKDIRLMNGGSVCSGRVEVLHNGVWGTVCDDGWDLSDAAVVCRQLGCGAVIEAKSSAYFGEGSGQIWLDDVACRGNETTLRNCSALPLGSHNCGHNEDAGVICQFVWTQTTAAPSTVSYCDVFECHLFVKRLFESRSLPPHNLCYNLLCERDARRIVTLSQGLYHCSYELLYENCKCTFLEKHITHCKILKMSFISLYHLTIFTIERSKSSICMSQSFPFTNCLITHTCPVSLSLLCSLYIPSCFIVLCSCITYVSLYHVSWMYYVTLVCSVYLVECSLFLAVPVFLCLVLLVYPLVNTWGCSLRGGGFCHGSQSHDKALGFMWRERLLSFRPSILFLSGPLFITHTCPVLIIPRLYFLYNTLMFHCPVSVIVCAWCPCVYYVSCTFVVLTCSLPVHAALHGHSRSAVIHRSLSDKCFGQKAESSLNKTVCLCAVCVLILSFHWYFNNYRDHYISL</sequence>
<feature type="domain" description="SRCR" evidence="11">
    <location>
        <begin position="166"/>
        <end position="266"/>
    </location>
</feature>
<dbReference type="FunFam" id="3.10.250.10:FF:000016">
    <property type="entry name" value="Scavenger receptor cysteine-rich protein type 12"/>
    <property type="match status" value="1"/>
</dbReference>
<dbReference type="PRINTS" id="PR00258">
    <property type="entry name" value="SPERACTRCPTR"/>
</dbReference>
<evidence type="ECO:0000256" key="3">
    <source>
        <dbReference type="ARBA" id="ARBA00022729"/>
    </source>
</evidence>
<evidence type="ECO:0000256" key="4">
    <source>
        <dbReference type="ARBA" id="ARBA00022737"/>
    </source>
</evidence>
<dbReference type="GO" id="GO:0016020">
    <property type="term" value="C:membrane"/>
    <property type="evidence" value="ECO:0007669"/>
    <property type="project" value="UniProtKB-SubCell"/>
</dbReference>
<dbReference type="InterPro" id="IPR036772">
    <property type="entry name" value="SRCR-like_dom_sf"/>
</dbReference>
<evidence type="ECO:0000313" key="13">
    <source>
        <dbReference type="Proteomes" id="UP001059041"/>
    </source>
</evidence>
<dbReference type="SMART" id="SM00202">
    <property type="entry name" value="SR"/>
    <property type="match status" value="2"/>
</dbReference>
<keyword evidence="13" id="KW-1185">Reference proteome</keyword>
<keyword evidence="3" id="KW-0732">Signal</keyword>
<accession>A0A9W7TIU7</accession>
<feature type="transmembrane region" description="Helical" evidence="10">
    <location>
        <begin position="434"/>
        <end position="459"/>
    </location>
</feature>
<feature type="disulfide bond" evidence="9">
    <location>
        <begin position="204"/>
        <end position="265"/>
    </location>
</feature>
<dbReference type="Pfam" id="PF00530">
    <property type="entry name" value="SRCR"/>
    <property type="match status" value="2"/>
</dbReference>
<feature type="transmembrane region" description="Helical" evidence="10">
    <location>
        <begin position="591"/>
        <end position="608"/>
    </location>
</feature>
<reference evidence="12" key="1">
    <citation type="submission" date="2021-02" db="EMBL/GenBank/DDBJ databases">
        <title>Comparative genomics reveals that relaxation of natural selection precedes convergent phenotypic evolution of cavefish.</title>
        <authorList>
            <person name="Peng Z."/>
        </authorList>
    </citation>
    <scope>NUCLEOTIDE SEQUENCE</scope>
    <source>
        <tissue evidence="12">Muscle</tissue>
    </source>
</reference>
<keyword evidence="6 10" id="KW-0472">Membrane</keyword>
<evidence type="ECO:0000313" key="12">
    <source>
        <dbReference type="EMBL" id="KAI7796794.1"/>
    </source>
</evidence>
<comment type="caution">
    <text evidence="12">The sequence shown here is derived from an EMBL/GenBank/DDBJ whole genome shotgun (WGS) entry which is preliminary data.</text>
</comment>
<dbReference type="PROSITE" id="PS00420">
    <property type="entry name" value="SRCR_1"/>
    <property type="match status" value="2"/>
</dbReference>
<comment type="caution">
    <text evidence="9">Lacks conserved residue(s) required for the propagation of feature annotation.</text>
</comment>
<feature type="domain" description="SRCR" evidence="11">
    <location>
        <begin position="56"/>
        <end position="138"/>
    </location>
</feature>
<proteinExistence type="predicted"/>
<dbReference type="PANTHER" id="PTHR48071:SF18">
    <property type="entry name" value="DELETED IN MALIGNANT BRAIN TUMORS 1 PROTEIN-RELATED"/>
    <property type="match status" value="1"/>
</dbReference>
<keyword evidence="4" id="KW-0677">Repeat</keyword>
<feature type="disulfide bond" evidence="9">
    <location>
        <begin position="191"/>
        <end position="255"/>
    </location>
</feature>
<keyword evidence="7 9" id="KW-1015">Disulfide bond</keyword>
<dbReference type="Gene3D" id="3.10.250.10">
    <property type="entry name" value="SRCR-like domain"/>
    <property type="match status" value="3"/>
</dbReference>
<dbReference type="InterPro" id="IPR001190">
    <property type="entry name" value="SRCR"/>
</dbReference>
<dbReference type="Proteomes" id="UP001059041">
    <property type="component" value="Linkage Group LG18"/>
</dbReference>
<evidence type="ECO:0000256" key="9">
    <source>
        <dbReference type="PROSITE-ProRule" id="PRU00196"/>
    </source>
</evidence>
<feature type="transmembrane region" description="Helical" evidence="10">
    <location>
        <begin position="401"/>
        <end position="422"/>
    </location>
</feature>
<keyword evidence="2 10" id="KW-0812">Transmembrane</keyword>
<feature type="transmembrane region" description="Helical" evidence="10">
    <location>
        <begin position="497"/>
        <end position="520"/>
    </location>
</feature>
<organism evidence="12 13">
    <name type="scientific">Triplophysa rosa</name>
    <name type="common">Cave loach</name>
    <dbReference type="NCBI Taxonomy" id="992332"/>
    <lineage>
        <taxon>Eukaryota</taxon>
        <taxon>Metazoa</taxon>
        <taxon>Chordata</taxon>
        <taxon>Craniata</taxon>
        <taxon>Vertebrata</taxon>
        <taxon>Euteleostomi</taxon>
        <taxon>Actinopterygii</taxon>
        <taxon>Neopterygii</taxon>
        <taxon>Teleostei</taxon>
        <taxon>Ostariophysi</taxon>
        <taxon>Cypriniformes</taxon>
        <taxon>Nemacheilidae</taxon>
        <taxon>Triplophysa</taxon>
    </lineage>
</organism>
<evidence type="ECO:0000259" key="11">
    <source>
        <dbReference type="PROSITE" id="PS50287"/>
    </source>
</evidence>